<gene>
    <name evidence="2" type="ORF">FPZ49_20885</name>
</gene>
<name>A0A559K7F7_9BACL</name>
<accession>A0A559K7F7</accession>
<reference evidence="2 3" key="1">
    <citation type="submission" date="2019-07" db="EMBL/GenBank/DDBJ databases">
        <authorList>
            <person name="Kim J."/>
        </authorList>
    </citation>
    <scope>NUCLEOTIDE SEQUENCE [LARGE SCALE GENOMIC DNA]</scope>
    <source>
        <strain evidence="2 3">JC52</strain>
    </source>
</reference>
<comment type="caution">
    <text evidence="2">The sequence shown here is derived from an EMBL/GenBank/DDBJ whole genome shotgun (WGS) entry which is preliminary data.</text>
</comment>
<dbReference type="OrthoDB" id="9799747at2"/>
<feature type="domain" description="HTH marR-type" evidence="1">
    <location>
        <begin position="26"/>
        <end position="125"/>
    </location>
</feature>
<keyword evidence="3" id="KW-1185">Reference proteome</keyword>
<dbReference type="Proteomes" id="UP000317036">
    <property type="component" value="Unassembled WGS sequence"/>
</dbReference>
<evidence type="ECO:0000259" key="1">
    <source>
        <dbReference type="SMART" id="SM00347"/>
    </source>
</evidence>
<evidence type="ECO:0000313" key="2">
    <source>
        <dbReference type="EMBL" id="TVY08054.1"/>
    </source>
</evidence>
<organism evidence="2 3">
    <name type="scientific">Paenibacillus cremeus</name>
    <dbReference type="NCBI Taxonomy" id="2163881"/>
    <lineage>
        <taxon>Bacteria</taxon>
        <taxon>Bacillati</taxon>
        <taxon>Bacillota</taxon>
        <taxon>Bacilli</taxon>
        <taxon>Bacillales</taxon>
        <taxon>Paenibacillaceae</taxon>
        <taxon>Paenibacillus</taxon>
    </lineage>
</organism>
<evidence type="ECO:0000313" key="3">
    <source>
        <dbReference type="Proteomes" id="UP000317036"/>
    </source>
</evidence>
<dbReference type="EMBL" id="VNJI01000028">
    <property type="protein sequence ID" value="TVY08054.1"/>
    <property type="molecule type" value="Genomic_DNA"/>
</dbReference>
<dbReference type="SUPFAM" id="SSF46785">
    <property type="entry name" value="Winged helix' DNA-binding domain"/>
    <property type="match status" value="1"/>
</dbReference>
<dbReference type="RefSeq" id="WP_144850517.1">
    <property type="nucleotide sequence ID" value="NZ_VNJI01000028.1"/>
</dbReference>
<dbReference type="SMART" id="SM00347">
    <property type="entry name" value="HTH_MARR"/>
    <property type="match status" value="1"/>
</dbReference>
<dbReference type="GO" id="GO:0003700">
    <property type="term" value="F:DNA-binding transcription factor activity"/>
    <property type="evidence" value="ECO:0007669"/>
    <property type="project" value="InterPro"/>
</dbReference>
<dbReference type="InterPro" id="IPR036388">
    <property type="entry name" value="WH-like_DNA-bd_sf"/>
</dbReference>
<dbReference type="AlphaFoldDB" id="A0A559K7F7"/>
<sequence>MDNEMKKQMVLMIRALYFSILDQWSHIDKEHGLSSAQQHLLFILSTSDIALTFSDISRLGCWHLSTVSRLLPPLVKENFVRIEKNKTKFKYVSLTSRGMEKLMAIAIQVMPQKDFLFNSSTVKREEIQAFLENGMALLQHYKGENFVSWLTQPSSTKFQMH</sequence>
<dbReference type="Gene3D" id="1.10.10.10">
    <property type="entry name" value="Winged helix-like DNA-binding domain superfamily/Winged helix DNA-binding domain"/>
    <property type="match status" value="1"/>
</dbReference>
<proteinExistence type="predicted"/>
<dbReference type="InterPro" id="IPR000835">
    <property type="entry name" value="HTH_MarR-typ"/>
</dbReference>
<dbReference type="InterPro" id="IPR036390">
    <property type="entry name" value="WH_DNA-bd_sf"/>
</dbReference>
<protein>
    <submittedName>
        <fullName evidence="2">MarR family transcriptional regulator</fullName>
    </submittedName>
</protein>